<accession>A0A931C0C4</accession>
<dbReference type="RefSeq" id="WP_196411777.1">
    <property type="nucleotide sequence ID" value="NZ_JADQTO010000001.1"/>
</dbReference>
<dbReference type="AlphaFoldDB" id="A0A931C0C4"/>
<protein>
    <submittedName>
        <fullName evidence="1">Uncharacterized protein</fullName>
    </submittedName>
</protein>
<evidence type="ECO:0000313" key="2">
    <source>
        <dbReference type="Proteomes" id="UP000598146"/>
    </source>
</evidence>
<name>A0A931C0C4_9ACTN</name>
<dbReference type="NCBIfam" id="NF040566">
    <property type="entry name" value="SCO2522_fam"/>
    <property type="match status" value="1"/>
</dbReference>
<reference evidence="1" key="1">
    <citation type="submission" date="2020-11" db="EMBL/GenBank/DDBJ databases">
        <title>Isolation and identification of active actinomycetes.</title>
        <authorList>
            <person name="Sun X."/>
        </authorList>
    </citation>
    <scope>NUCLEOTIDE SEQUENCE</scope>
    <source>
        <strain evidence="1">NEAU-A11</strain>
    </source>
</reference>
<organism evidence="1 2">
    <name type="scientific">Actinoplanes aureus</name>
    <dbReference type="NCBI Taxonomy" id="2792083"/>
    <lineage>
        <taxon>Bacteria</taxon>
        <taxon>Bacillati</taxon>
        <taxon>Actinomycetota</taxon>
        <taxon>Actinomycetes</taxon>
        <taxon>Micromonosporales</taxon>
        <taxon>Micromonosporaceae</taxon>
        <taxon>Actinoplanes</taxon>
    </lineage>
</organism>
<keyword evidence="2" id="KW-1185">Reference proteome</keyword>
<dbReference type="Proteomes" id="UP000598146">
    <property type="component" value="Unassembled WGS sequence"/>
</dbReference>
<comment type="caution">
    <text evidence="1">The sequence shown here is derived from an EMBL/GenBank/DDBJ whole genome shotgun (WGS) entry which is preliminary data.</text>
</comment>
<dbReference type="EMBL" id="JADQTO010000001">
    <property type="protein sequence ID" value="MBG0559954.1"/>
    <property type="molecule type" value="Genomic_DNA"/>
</dbReference>
<dbReference type="InterPro" id="IPR049747">
    <property type="entry name" value="SCO2522-like"/>
</dbReference>
<gene>
    <name evidence="1" type="ORF">I4J89_00525</name>
</gene>
<evidence type="ECO:0000313" key="1">
    <source>
        <dbReference type="EMBL" id="MBG0559954.1"/>
    </source>
</evidence>
<sequence>MTVAPHRQRVVYREKAAERTAPSVGLSHVSLELGHLYMEDLQDPESESRLAEYFRSVSHWVKATKSMGRWGSTSSRISTCFLIDDYFSRLDDPRVIIKKVVDAAAKSGLEIDYIARESSCAEFGATKLAQQVFDSIVPEPLPGANGSRPPLEKSGWLANGRRSFDPTVVPAMADGTWHGPEQTAANRHSIFMDVQIKDDLWSCSFLASVWQLLRLGVLRPEDKQLTKPVKVRGDYPSAWSDLPPVIKLTDTPNPFCAYRSFSILPTRFMEVEMAARTVLQQVEVDALITADLNARARAESIQLPPEILDRIDYAFINDWAPATGR</sequence>
<proteinExistence type="predicted"/>